<name>A0A0B0PS73_GOSAR</name>
<accession>A0A0B0PS73</accession>
<protein>
    <submittedName>
        <fullName evidence="1">Uncharacterized protein</fullName>
    </submittedName>
</protein>
<reference evidence="2" key="1">
    <citation type="submission" date="2014-09" db="EMBL/GenBank/DDBJ databases">
        <authorList>
            <person name="Mudge J."/>
            <person name="Ramaraj T."/>
            <person name="Lindquist I.E."/>
            <person name="Bharti A.K."/>
            <person name="Sundararajan A."/>
            <person name="Cameron C.T."/>
            <person name="Woodward J.E."/>
            <person name="May G.D."/>
            <person name="Brubaker C."/>
            <person name="Broadhvest J."/>
            <person name="Wilkins T.A."/>
        </authorList>
    </citation>
    <scope>NUCLEOTIDE SEQUENCE</scope>
    <source>
        <strain evidence="2">cv. AKA8401</strain>
    </source>
</reference>
<dbReference type="EMBL" id="KN442677">
    <property type="protein sequence ID" value="KHG27865.1"/>
    <property type="molecule type" value="Genomic_DNA"/>
</dbReference>
<dbReference type="Proteomes" id="UP000032142">
    <property type="component" value="Unassembled WGS sequence"/>
</dbReference>
<gene>
    <name evidence="1" type="ORF">F383_34279</name>
</gene>
<keyword evidence="2" id="KW-1185">Reference proteome</keyword>
<sequence length="9" mass="1142">MIELRHVMN</sequence>
<proteinExistence type="predicted"/>
<organism evidence="1 2">
    <name type="scientific">Gossypium arboreum</name>
    <name type="common">Tree cotton</name>
    <name type="synonym">Gossypium nanking</name>
    <dbReference type="NCBI Taxonomy" id="29729"/>
    <lineage>
        <taxon>Eukaryota</taxon>
        <taxon>Viridiplantae</taxon>
        <taxon>Streptophyta</taxon>
        <taxon>Embryophyta</taxon>
        <taxon>Tracheophyta</taxon>
        <taxon>Spermatophyta</taxon>
        <taxon>Magnoliopsida</taxon>
        <taxon>eudicotyledons</taxon>
        <taxon>Gunneridae</taxon>
        <taxon>Pentapetalae</taxon>
        <taxon>rosids</taxon>
        <taxon>malvids</taxon>
        <taxon>Malvales</taxon>
        <taxon>Malvaceae</taxon>
        <taxon>Malvoideae</taxon>
        <taxon>Gossypium</taxon>
    </lineage>
</organism>
<evidence type="ECO:0000313" key="1">
    <source>
        <dbReference type="EMBL" id="KHG27865.1"/>
    </source>
</evidence>
<evidence type="ECO:0000313" key="2">
    <source>
        <dbReference type="Proteomes" id="UP000032142"/>
    </source>
</evidence>